<organism evidence="2">
    <name type="scientific">Mytilinidion resinicola</name>
    <dbReference type="NCBI Taxonomy" id="574789"/>
    <lineage>
        <taxon>Eukaryota</taxon>
        <taxon>Fungi</taxon>
        <taxon>Dikarya</taxon>
        <taxon>Ascomycota</taxon>
        <taxon>Pezizomycotina</taxon>
        <taxon>Dothideomycetes</taxon>
        <taxon>Pleosporomycetidae</taxon>
        <taxon>Mytilinidiales</taxon>
        <taxon>Mytilinidiaceae</taxon>
        <taxon>Mytilinidion</taxon>
    </lineage>
</organism>
<evidence type="ECO:0000313" key="2">
    <source>
        <dbReference type="EMBL" id="KAF2802787.1"/>
    </source>
</evidence>
<evidence type="ECO:0000256" key="1">
    <source>
        <dbReference type="SAM" id="MobiDB-lite"/>
    </source>
</evidence>
<name>A0A6A6Y4R8_9PEZI</name>
<dbReference type="EMBL" id="MU003721">
    <property type="protein sequence ID" value="KAF2802787.1"/>
    <property type="molecule type" value="Genomic_DNA"/>
</dbReference>
<protein>
    <submittedName>
        <fullName evidence="2 4">Uncharacterized protein</fullName>
    </submittedName>
</protein>
<reference evidence="4" key="3">
    <citation type="submission" date="2025-04" db="UniProtKB">
        <authorList>
            <consortium name="RefSeq"/>
        </authorList>
    </citation>
    <scope>IDENTIFICATION</scope>
    <source>
        <strain evidence="4">CBS 304.34</strain>
    </source>
</reference>
<reference evidence="4" key="2">
    <citation type="submission" date="2020-04" db="EMBL/GenBank/DDBJ databases">
        <authorList>
            <consortium name="NCBI Genome Project"/>
        </authorList>
    </citation>
    <scope>NUCLEOTIDE SEQUENCE</scope>
    <source>
        <strain evidence="4">CBS 304.34</strain>
    </source>
</reference>
<dbReference type="AlphaFoldDB" id="A0A6A6Y4R8"/>
<accession>A0A6A6Y4R8</accession>
<dbReference type="GeneID" id="54462225"/>
<feature type="region of interest" description="Disordered" evidence="1">
    <location>
        <begin position="125"/>
        <end position="154"/>
    </location>
</feature>
<evidence type="ECO:0000313" key="4">
    <source>
        <dbReference type="RefSeq" id="XP_033569751.1"/>
    </source>
</evidence>
<gene>
    <name evidence="2 4" type="ORF">BDZ99DRAFT_468743</name>
</gene>
<feature type="region of interest" description="Disordered" evidence="1">
    <location>
        <begin position="1"/>
        <end position="44"/>
    </location>
</feature>
<evidence type="ECO:0000313" key="3">
    <source>
        <dbReference type="Proteomes" id="UP000504636"/>
    </source>
</evidence>
<reference evidence="2 4" key="1">
    <citation type="journal article" date="2020" name="Stud. Mycol.">
        <title>101 Dothideomycetes genomes: a test case for predicting lifestyles and emergence of pathogens.</title>
        <authorList>
            <person name="Haridas S."/>
            <person name="Albert R."/>
            <person name="Binder M."/>
            <person name="Bloem J."/>
            <person name="Labutti K."/>
            <person name="Salamov A."/>
            <person name="Andreopoulos B."/>
            <person name="Baker S."/>
            <person name="Barry K."/>
            <person name="Bills G."/>
            <person name="Bluhm B."/>
            <person name="Cannon C."/>
            <person name="Castanera R."/>
            <person name="Culley D."/>
            <person name="Daum C."/>
            <person name="Ezra D."/>
            <person name="Gonzalez J."/>
            <person name="Henrissat B."/>
            <person name="Kuo A."/>
            <person name="Liang C."/>
            <person name="Lipzen A."/>
            <person name="Lutzoni F."/>
            <person name="Magnuson J."/>
            <person name="Mondo S."/>
            <person name="Nolan M."/>
            <person name="Ohm R."/>
            <person name="Pangilinan J."/>
            <person name="Park H.-J."/>
            <person name="Ramirez L."/>
            <person name="Alfaro M."/>
            <person name="Sun H."/>
            <person name="Tritt A."/>
            <person name="Yoshinaga Y."/>
            <person name="Zwiers L.-H."/>
            <person name="Turgeon B."/>
            <person name="Goodwin S."/>
            <person name="Spatafora J."/>
            <person name="Crous P."/>
            <person name="Grigoriev I."/>
        </authorList>
    </citation>
    <scope>NUCLEOTIDE SEQUENCE</scope>
    <source>
        <strain evidence="2 4">CBS 304.34</strain>
    </source>
</reference>
<dbReference type="Proteomes" id="UP000504636">
    <property type="component" value="Unplaced"/>
</dbReference>
<proteinExistence type="predicted"/>
<keyword evidence="3" id="KW-1185">Reference proteome</keyword>
<feature type="compositionally biased region" description="Low complexity" evidence="1">
    <location>
        <begin position="30"/>
        <end position="44"/>
    </location>
</feature>
<sequence length="178" mass="19628">MNFEPPPTGQLPLPEFSLPFRPHRPPPRPVQASPSFSLPIRPRAAPRNPAHIEAEPISTTPAHAAVATESNSKDPTQWLQYGGLWHQVGSFAVATSIADPTLPVTPQVEEDVLRAVVRSAERRAVAQALKPQPQPPQTQAEKKRNRWKGSKSFVPRPMGQELVNFTSSFPALIFPLRC</sequence>
<dbReference type="RefSeq" id="XP_033569751.1">
    <property type="nucleotide sequence ID" value="XM_033721332.1"/>
</dbReference>